<dbReference type="PROSITE" id="PS51462">
    <property type="entry name" value="NUDIX"/>
    <property type="match status" value="1"/>
</dbReference>
<comment type="caution">
    <text evidence="2">The sequence shown here is derived from an EMBL/GenBank/DDBJ whole genome shotgun (WGS) entry which is preliminary data.</text>
</comment>
<dbReference type="GO" id="GO:0016787">
    <property type="term" value="F:hydrolase activity"/>
    <property type="evidence" value="ECO:0007669"/>
    <property type="project" value="UniProtKB-KW"/>
</dbReference>
<dbReference type="OrthoDB" id="129709at2"/>
<protein>
    <submittedName>
        <fullName evidence="2">Adenosylhomocysteinase</fullName>
        <ecNumber evidence="2">3.3.1.1</ecNumber>
    </submittedName>
</protein>
<feature type="domain" description="Nudix hydrolase" evidence="1">
    <location>
        <begin position="49"/>
        <end position="182"/>
    </location>
</feature>
<dbReference type="Proteomes" id="UP000015347">
    <property type="component" value="Unassembled WGS sequence"/>
</dbReference>
<sequence length="185" mass="20705">MTLSPTLHVQIPHVGPYRAQHKRDASAALRTALFLTSEGVGGFSRTMRRGHVTASGFVVSPDRKQVLLLHHRKLGRWLQPGGHCDGNTDVIAVARREIREETGMGDIRLVSNSIFDIDAHEIPARRNEPAHIHYDIRFLFEAMPSDGLVRNNESTAIEWVETSEMERLTGDPAVLVARRALTWAD</sequence>
<name>S9RVL5_9RHOB</name>
<dbReference type="Gene3D" id="3.90.79.10">
    <property type="entry name" value="Nucleoside Triphosphate Pyrophosphohydrolase"/>
    <property type="match status" value="1"/>
</dbReference>
<dbReference type="Pfam" id="PF00293">
    <property type="entry name" value="NUDIX"/>
    <property type="match status" value="1"/>
</dbReference>
<dbReference type="eggNOG" id="COG1051">
    <property type="taxonomic scope" value="Bacteria"/>
</dbReference>
<dbReference type="CDD" id="cd03674">
    <property type="entry name" value="NUDIX_Hydrolase"/>
    <property type="match status" value="1"/>
</dbReference>
<evidence type="ECO:0000313" key="3">
    <source>
        <dbReference type="Proteomes" id="UP000015347"/>
    </source>
</evidence>
<dbReference type="AlphaFoldDB" id="S9RVL5"/>
<dbReference type="PANTHER" id="PTHR43736:SF1">
    <property type="entry name" value="DIHYDRONEOPTERIN TRIPHOSPHATE DIPHOSPHATASE"/>
    <property type="match status" value="1"/>
</dbReference>
<dbReference type="PANTHER" id="PTHR43736">
    <property type="entry name" value="ADP-RIBOSE PYROPHOSPHATASE"/>
    <property type="match status" value="1"/>
</dbReference>
<dbReference type="SUPFAM" id="SSF55811">
    <property type="entry name" value="Nudix"/>
    <property type="match status" value="1"/>
</dbReference>
<organism evidence="2 3">
    <name type="scientific">Salipiger mucosus DSM 16094</name>
    <dbReference type="NCBI Taxonomy" id="1123237"/>
    <lineage>
        <taxon>Bacteria</taxon>
        <taxon>Pseudomonadati</taxon>
        <taxon>Pseudomonadota</taxon>
        <taxon>Alphaproteobacteria</taxon>
        <taxon>Rhodobacterales</taxon>
        <taxon>Roseobacteraceae</taxon>
        <taxon>Salipiger</taxon>
    </lineage>
</organism>
<keyword evidence="3" id="KW-1185">Reference proteome</keyword>
<reference evidence="3" key="1">
    <citation type="journal article" date="2014" name="Stand. Genomic Sci.">
        <title>Genome sequence of the exopolysaccharide-producing Salipiger mucosus type strain (DSM 16094(T)), a moderately halophilic member of the Roseobacter clade.</title>
        <authorList>
            <person name="Riedel T."/>
            <person name="Spring S."/>
            <person name="Fiebig A."/>
            <person name="Petersen J."/>
            <person name="Kyrpides N.C."/>
            <person name="Goker M."/>
            <person name="Klenk H.P."/>
        </authorList>
    </citation>
    <scope>NUCLEOTIDE SEQUENCE [LARGE SCALE GENOMIC DNA]</scope>
    <source>
        <strain evidence="3">DSM 16094</strain>
    </source>
</reference>
<accession>S9RVL5</accession>
<keyword evidence="2" id="KW-0378">Hydrolase</keyword>
<dbReference type="EMBL" id="APVH01000042">
    <property type="protein sequence ID" value="EPX78019.1"/>
    <property type="molecule type" value="Genomic_DNA"/>
</dbReference>
<dbReference type="RefSeq" id="WP_021120733.1">
    <property type="nucleotide sequence ID" value="NZ_KE557281.1"/>
</dbReference>
<dbReference type="InterPro" id="IPR000086">
    <property type="entry name" value="NUDIX_hydrolase_dom"/>
</dbReference>
<dbReference type="STRING" id="1123237.Salmuc_03341"/>
<dbReference type="HOGENOM" id="CLU_101758_1_0_5"/>
<evidence type="ECO:0000313" key="2">
    <source>
        <dbReference type="EMBL" id="EPX78019.1"/>
    </source>
</evidence>
<dbReference type="EC" id="3.3.1.1" evidence="2"/>
<evidence type="ECO:0000259" key="1">
    <source>
        <dbReference type="PROSITE" id="PS51462"/>
    </source>
</evidence>
<dbReference type="InterPro" id="IPR015797">
    <property type="entry name" value="NUDIX_hydrolase-like_dom_sf"/>
</dbReference>
<proteinExistence type="predicted"/>
<gene>
    <name evidence="2" type="ORF">Salmuc_03341</name>
</gene>